<dbReference type="Pfam" id="PF00664">
    <property type="entry name" value="ABC_membrane"/>
    <property type="match status" value="1"/>
</dbReference>
<keyword evidence="6 8" id="KW-1133">Transmembrane helix</keyword>
<sequence>MKDKVNTDNFKKRKNSAYNATIKRIFMLMAKHRLRFAASICLAVAVVAATLLVPVLTGEAVDSIISEGNVDFEKLIKIILYIIILMFICAVSRYAMDVINNLIAYDMLKDIRIKAFSKLQKLPVGFIDSTSHGSIINRLINDVNKLSEGLLLGFTQFFTGILTIVLTLILIFRVSAGIGMAVVGLTPLSMVVAFFIAKKTHTYFKNQSICQADMAGVVNEMIEGISCIKAFGTESKICRVFESADEKLRQSALNAIFFQSITNPATRFINSSIYALVGIVGALSVIKGGMSIGQLAAVLSYAVQYSKPFNEISAVFAELQNSVVCASRVFSIIDETEVPADRESAVELKKVSGNVILKDVEFSYNKGREFIKNLNIEAGKGQHIAIVGPTGCGKTTIINLLMRFYEMDSGEMFIDGINAMNIKRNSLAGSYGMVLQDTWLKSGTIKENIAMSKPGAGIDEIKRAAKEAYADGFISRLPNGYDTVIGHDGGNLSSGEKQLLCIARVMLNLPTMLILDEATSSLDTMTEMRIKKAFDKMMEQRTSFVVAHRLSTITSADIILVMKDGNIIERGKHEELLKLNGFYSQLYNSQYG</sequence>
<dbReference type="AlphaFoldDB" id="G5GGD9"/>
<proteinExistence type="predicted"/>
<dbReference type="CDD" id="cd03254">
    <property type="entry name" value="ABCC_Glucan_exporter_like"/>
    <property type="match status" value="1"/>
</dbReference>
<keyword evidence="2" id="KW-0813">Transport</keyword>
<dbReference type="Gene3D" id="3.40.50.300">
    <property type="entry name" value="P-loop containing nucleotide triphosphate hydrolases"/>
    <property type="match status" value="1"/>
</dbReference>
<evidence type="ECO:0000256" key="2">
    <source>
        <dbReference type="ARBA" id="ARBA00022448"/>
    </source>
</evidence>
<evidence type="ECO:0000256" key="5">
    <source>
        <dbReference type="ARBA" id="ARBA00022840"/>
    </source>
</evidence>
<dbReference type="GO" id="GO:0016887">
    <property type="term" value="F:ATP hydrolysis activity"/>
    <property type="evidence" value="ECO:0007669"/>
    <property type="project" value="InterPro"/>
</dbReference>
<organism evidence="11 12">
    <name type="scientific">Johnsonella ignava ATCC 51276</name>
    <dbReference type="NCBI Taxonomy" id="679200"/>
    <lineage>
        <taxon>Bacteria</taxon>
        <taxon>Bacillati</taxon>
        <taxon>Bacillota</taxon>
        <taxon>Clostridia</taxon>
        <taxon>Lachnospirales</taxon>
        <taxon>Lachnospiraceae</taxon>
        <taxon>Johnsonella</taxon>
    </lineage>
</organism>
<keyword evidence="4" id="KW-0547">Nucleotide-binding</keyword>
<dbReference type="Proteomes" id="UP000003011">
    <property type="component" value="Unassembled WGS sequence"/>
</dbReference>
<evidence type="ECO:0000256" key="7">
    <source>
        <dbReference type="ARBA" id="ARBA00023136"/>
    </source>
</evidence>
<dbReference type="InterPro" id="IPR017871">
    <property type="entry name" value="ABC_transporter-like_CS"/>
</dbReference>
<dbReference type="SUPFAM" id="SSF90123">
    <property type="entry name" value="ABC transporter transmembrane region"/>
    <property type="match status" value="1"/>
</dbReference>
<evidence type="ECO:0000313" key="12">
    <source>
        <dbReference type="Proteomes" id="UP000003011"/>
    </source>
</evidence>
<evidence type="ECO:0000256" key="3">
    <source>
        <dbReference type="ARBA" id="ARBA00022692"/>
    </source>
</evidence>
<dbReference type="eggNOG" id="COG1132">
    <property type="taxonomic scope" value="Bacteria"/>
</dbReference>
<evidence type="ECO:0008006" key="13">
    <source>
        <dbReference type="Google" id="ProtNLM"/>
    </source>
</evidence>
<keyword evidence="5" id="KW-0067">ATP-binding</keyword>
<dbReference type="PANTHER" id="PTHR43394:SF1">
    <property type="entry name" value="ATP-BINDING CASSETTE SUB-FAMILY B MEMBER 10, MITOCHONDRIAL"/>
    <property type="match status" value="1"/>
</dbReference>
<name>G5GGD9_9FIRM</name>
<protein>
    <recommendedName>
        <fullName evidence="13">ABC transporter</fullName>
    </recommendedName>
</protein>
<dbReference type="Gene3D" id="1.20.1560.10">
    <property type="entry name" value="ABC transporter type 1, transmembrane domain"/>
    <property type="match status" value="1"/>
</dbReference>
<dbReference type="CDD" id="cd18547">
    <property type="entry name" value="ABC_6TM_Tm288_like"/>
    <property type="match status" value="1"/>
</dbReference>
<dbReference type="InterPro" id="IPR039421">
    <property type="entry name" value="Type_1_exporter"/>
</dbReference>
<evidence type="ECO:0000256" key="4">
    <source>
        <dbReference type="ARBA" id="ARBA00022741"/>
    </source>
</evidence>
<dbReference type="PANTHER" id="PTHR43394">
    <property type="entry name" value="ATP-DEPENDENT PERMEASE MDL1, MITOCHONDRIAL"/>
    <property type="match status" value="1"/>
</dbReference>
<gene>
    <name evidence="11" type="ORF">HMPREF9333_00629</name>
</gene>
<keyword evidence="3 8" id="KW-0812">Transmembrane</keyword>
<accession>G5GGD9</accession>
<feature type="transmembrane region" description="Helical" evidence="8">
    <location>
        <begin position="75"/>
        <end position="95"/>
    </location>
</feature>
<dbReference type="HOGENOM" id="CLU_000604_84_3_9"/>
<dbReference type="FunFam" id="3.40.50.300:FF:000287">
    <property type="entry name" value="Multidrug ABC transporter ATP-binding protein"/>
    <property type="match status" value="1"/>
</dbReference>
<dbReference type="Pfam" id="PF00005">
    <property type="entry name" value="ABC_tran"/>
    <property type="match status" value="1"/>
</dbReference>
<feature type="transmembrane region" description="Helical" evidence="8">
    <location>
        <begin position="178"/>
        <end position="197"/>
    </location>
</feature>
<evidence type="ECO:0000256" key="8">
    <source>
        <dbReference type="SAM" id="Phobius"/>
    </source>
</evidence>
<feature type="transmembrane region" description="Helical" evidence="8">
    <location>
        <begin position="273"/>
        <end position="303"/>
    </location>
</feature>
<evidence type="ECO:0000256" key="1">
    <source>
        <dbReference type="ARBA" id="ARBA00004651"/>
    </source>
</evidence>
<dbReference type="SUPFAM" id="SSF52540">
    <property type="entry name" value="P-loop containing nucleoside triphosphate hydrolases"/>
    <property type="match status" value="1"/>
</dbReference>
<dbReference type="PROSITE" id="PS00211">
    <property type="entry name" value="ABC_TRANSPORTER_1"/>
    <property type="match status" value="1"/>
</dbReference>
<dbReference type="GO" id="GO:0015421">
    <property type="term" value="F:ABC-type oligopeptide transporter activity"/>
    <property type="evidence" value="ECO:0007669"/>
    <property type="project" value="TreeGrafter"/>
</dbReference>
<evidence type="ECO:0000256" key="6">
    <source>
        <dbReference type="ARBA" id="ARBA00022989"/>
    </source>
</evidence>
<feature type="transmembrane region" description="Helical" evidence="8">
    <location>
        <begin position="34"/>
        <end position="55"/>
    </location>
</feature>
<dbReference type="InterPro" id="IPR003439">
    <property type="entry name" value="ABC_transporter-like_ATP-bd"/>
</dbReference>
<dbReference type="InterPro" id="IPR011527">
    <property type="entry name" value="ABC1_TM_dom"/>
</dbReference>
<keyword evidence="7 8" id="KW-0472">Membrane</keyword>
<dbReference type="PROSITE" id="PS50893">
    <property type="entry name" value="ABC_TRANSPORTER_2"/>
    <property type="match status" value="1"/>
</dbReference>
<comment type="caution">
    <text evidence="11">The sequence shown here is derived from an EMBL/GenBank/DDBJ whole genome shotgun (WGS) entry which is preliminary data.</text>
</comment>
<dbReference type="STRING" id="679200.HMPREF9333_00629"/>
<dbReference type="RefSeq" id="WP_005539759.1">
    <property type="nucleotide sequence ID" value="NZ_JH378830.1"/>
</dbReference>
<dbReference type="InterPro" id="IPR027417">
    <property type="entry name" value="P-loop_NTPase"/>
</dbReference>
<comment type="subcellular location">
    <subcellularLocation>
        <location evidence="1">Cell membrane</location>
        <topology evidence="1">Multi-pass membrane protein</topology>
    </subcellularLocation>
</comment>
<keyword evidence="12" id="KW-1185">Reference proteome</keyword>
<dbReference type="InterPro" id="IPR003593">
    <property type="entry name" value="AAA+_ATPase"/>
</dbReference>
<dbReference type="EMBL" id="ACZL01000012">
    <property type="protein sequence ID" value="EHI56099.1"/>
    <property type="molecule type" value="Genomic_DNA"/>
</dbReference>
<feature type="domain" description="ABC transporter" evidence="9">
    <location>
        <begin position="355"/>
        <end position="589"/>
    </location>
</feature>
<feature type="domain" description="ABC transmembrane type-1" evidence="10">
    <location>
        <begin position="37"/>
        <end position="321"/>
    </location>
</feature>
<dbReference type="InterPro" id="IPR036640">
    <property type="entry name" value="ABC1_TM_sf"/>
</dbReference>
<dbReference type="SMART" id="SM00382">
    <property type="entry name" value="AAA"/>
    <property type="match status" value="1"/>
</dbReference>
<dbReference type="GO" id="GO:0005524">
    <property type="term" value="F:ATP binding"/>
    <property type="evidence" value="ECO:0007669"/>
    <property type="project" value="UniProtKB-KW"/>
</dbReference>
<reference evidence="11 12" key="1">
    <citation type="submission" date="2011-08" db="EMBL/GenBank/DDBJ databases">
        <title>The Genome Sequence of Johnsonella ignava ATCC 51276.</title>
        <authorList>
            <consortium name="The Broad Institute Genome Sequencing Platform"/>
            <person name="Earl A."/>
            <person name="Ward D."/>
            <person name="Feldgarden M."/>
            <person name="Gevers D."/>
            <person name="Izard J."/>
            <person name="Blanton J.M."/>
            <person name="Baranova O.V."/>
            <person name="Dewhirst F.E."/>
            <person name="Young S.K."/>
            <person name="Zeng Q."/>
            <person name="Gargeya S."/>
            <person name="Fitzgerald M."/>
            <person name="Haas B."/>
            <person name="Abouelleil A."/>
            <person name="Alvarado L."/>
            <person name="Arachchi H.M."/>
            <person name="Berlin A."/>
            <person name="Brown A."/>
            <person name="Chapman S.B."/>
            <person name="Chen Z."/>
            <person name="Dunbar C."/>
            <person name="Freedman E."/>
            <person name="Gearin G."/>
            <person name="Gellesch M."/>
            <person name="Goldberg J."/>
            <person name="Griggs A."/>
            <person name="Gujja S."/>
            <person name="Heiman D."/>
            <person name="Howarth C."/>
            <person name="Larson L."/>
            <person name="Lui A."/>
            <person name="MacDonald P.J.P."/>
            <person name="Montmayeur A."/>
            <person name="Murphy C."/>
            <person name="Neiman D."/>
            <person name="Pearson M."/>
            <person name="Priest M."/>
            <person name="Roberts A."/>
            <person name="Saif S."/>
            <person name="Shea T."/>
            <person name="Shenoy N."/>
            <person name="Sisk P."/>
            <person name="Stolte C."/>
            <person name="Sykes S."/>
            <person name="Wortman J."/>
            <person name="Nusbaum C."/>
            <person name="Birren B."/>
        </authorList>
    </citation>
    <scope>NUCLEOTIDE SEQUENCE [LARGE SCALE GENOMIC DNA]</scope>
    <source>
        <strain evidence="11 12">ATCC 51276</strain>
    </source>
</reference>
<evidence type="ECO:0000313" key="11">
    <source>
        <dbReference type="EMBL" id="EHI56099.1"/>
    </source>
</evidence>
<feature type="transmembrane region" description="Helical" evidence="8">
    <location>
        <begin position="150"/>
        <end position="172"/>
    </location>
</feature>
<evidence type="ECO:0000259" key="10">
    <source>
        <dbReference type="PROSITE" id="PS50929"/>
    </source>
</evidence>
<dbReference type="OrthoDB" id="9762778at2"/>
<evidence type="ECO:0000259" key="9">
    <source>
        <dbReference type="PROSITE" id="PS50893"/>
    </source>
</evidence>
<dbReference type="GO" id="GO:0005886">
    <property type="term" value="C:plasma membrane"/>
    <property type="evidence" value="ECO:0007669"/>
    <property type="project" value="UniProtKB-SubCell"/>
</dbReference>
<dbReference type="PROSITE" id="PS50929">
    <property type="entry name" value="ABC_TM1F"/>
    <property type="match status" value="1"/>
</dbReference>
<dbReference type="PATRIC" id="fig|679200.3.peg.663"/>